<dbReference type="SMART" id="SM00287">
    <property type="entry name" value="SH3b"/>
    <property type="match status" value="3"/>
</dbReference>
<dbReference type="Gene3D" id="3.90.1720.10">
    <property type="entry name" value="endopeptidase domain like (from Nostoc punctiforme)"/>
    <property type="match status" value="1"/>
</dbReference>
<dbReference type="AlphaFoldDB" id="A0A1Y3TXE8"/>
<sequence length="381" mass="40022">MEEAFMNLSKAIRQVCVTAACVMLGTATVFAADMGQANGTNVNVREAAGTDAAVLGQISSGSEYQVTGKSGSWYQISYNGQNGFVSSDYFQLTETEGTVTGSGVNIRAAATTSSNVLGSVNAGDTLTAVGRVDGWYQVEYNGQEAYISKDYLSGDYLSSLTVVGNTDPQITPAAEEVKYAVVTAKSGLKLRKEASTNSIVLTVLPYGTVVDVDRQGTEWVRVITDDGQKGYVSADYVSIRSGEEEPSRGSSSASSAKGEEIVAYAEQFIGTPYVWGGTNLNTGVDCSGFVYAVFRDFGISLNRSSASMASNGVAVSKSDLQAGDLVFFNTGGDSTISHVGIYMGDGNYIHSTDGAAYGVTVTSLSSSYSANTYVTARRVIR</sequence>
<evidence type="ECO:0000256" key="5">
    <source>
        <dbReference type="SAM" id="SignalP"/>
    </source>
</evidence>
<evidence type="ECO:0000313" key="9">
    <source>
        <dbReference type="Proteomes" id="UP000195455"/>
    </source>
</evidence>
<keyword evidence="3" id="KW-0378">Hydrolase</keyword>
<name>A0A1Y3TXE8_9FIRM</name>
<dbReference type="Pfam" id="PF00877">
    <property type="entry name" value="NLPC_P60"/>
    <property type="match status" value="1"/>
</dbReference>
<dbReference type="PROSITE" id="PS51935">
    <property type="entry name" value="NLPC_P60"/>
    <property type="match status" value="1"/>
</dbReference>
<dbReference type="EMBL" id="NFHM01000020">
    <property type="protein sequence ID" value="OUN41244.1"/>
    <property type="molecule type" value="Genomic_DNA"/>
</dbReference>
<keyword evidence="2" id="KW-0645">Protease</keyword>
<dbReference type="Pfam" id="PF08239">
    <property type="entry name" value="SH3_3"/>
    <property type="match status" value="3"/>
</dbReference>
<dbReference type="PROSITE" id="PS51781">
    <property type="entry name" value="SH3B"/>
    <property type="match status" value="3"/>
</dbReference>
<dbReference type="SUPFAM" id="SSF54001">
    <property type="entry name" value="Cysteine proteinases"/>
    <property type="match status" value="1"/>
</dbReference>
<proteinExistence type="inferred from homology"/>
<dbReference type="InterPro" id="IPR000064">
    <property type="entry name" value="NLP_P60_dom"/>
</dbReference>
<comment type="caution">
    <text evidence="8">The sequence shown here is derived from an EMBL/GenBank/DDBJ whole genome shotgun (WGS) entry which is preliminary data.</text>
</comment>
<accession>A0A1Y3TXE8</accession>
<feature type="domain" description="SH3b" evidence="6">
    <location>
        <begin position="32"/>
        <end position="93"/>
    </location>
</feature>
<organism evidence="8 9">
    <name type="scientific">Anaerotignum lactatifermentans</name>
    <dbReference type="NCBI Taxonomy" id="160404"/>
    <lineage>
        <taxon>Bacteria</taxon>
        <taxon>Bacillati</taxon>
        <taxon>Bacillota</taxon>
        <taxon>Clostridia</taxon>
        <taxon>Lachnospirales</taxon>
        <taxon>Anaerotignaceae</taxon>
        <taxon>Anaerotignum</taxon>
    </lineage>
</organism>
<feature type="chain" id="PRO_5010991973" description="Hydrolase" evidence="5">
    <location>
        <begin position="32"/>
        <end position="381"/>
    </location>
</feature>
<protein>
    <recommendedName>
        <fullName evidence="10">Hydrolase</fullName>
    </recommendedName>
</protein>
<dbReference type="InterPro" id="IPR051202">
    <property type="entry name" value="Peptidase_C40"/>
</dbReference>
<feature type="domain" description="SH3b" evidence="6">
    <location>
        <begin position="94"/>
        <end position="156"/>
    </location>
</feature>
<dbReference type="InterPro" id="IPR003646">
    <property type="entry name" value="SH3-like_bac-type"/>
</dbReference>
<dbReference type="InterPro" id="IPR038765">
    <property type="entry name" value="Papain-like_cys_pep_sf"/>
</dbReference>
<gene>
    <name evidence="8" type="ORF">B5G26_11835</name>
</gene>
<comment type="similarity">
    <text evidence="1">Belongs to the peptidase C40 family.</text>
</comment>
<keyword evidence="5" id="KW-0732">Signal</keyword>
<dbReference type="Proteomes" id="UP000195455">
    <property type="component" value="Unassembled WGS sequence"/>
</dbReference>
<keyword evidence="4" id="KW-0788">Thiol protease</keyword>
<evidence type="ECO:0000259" key="6">
    <source>
        <dbReference type="PROSITE" id="PS51781"/>
    </source>
</evidence>
<feature type="signal peptide" evidence="5">
    <location>
        <begin position="1"/>
        <end position="31"/>
    </location>
</feature>
<feature type="domain" description="SH3b" evidence="6">
    <location>
        <begin position="177"/>
        <end position="241"/>
    </location>
</feature>
<evidence type="ECO:0000256" key="3">
    <source>
        <dbReference type="ARBA" id="ARBA00022801"/>
    </source>
</evidence>
<evidence type="ECO:0000256" key="4">
    <source>
        <dbReference type="ARBA" id="ARBA00022807"/>
    </source>
</evidence>
<evidence type="ECO:0000313" key="8">
    <source>
        <dbReference type="EMBL" id="OUN41244.1"/>
    </source>
</evidence>
<dbReference type="PANTHER" id="PTHR47053:SF1">
    <property type="entry name" value="MUREIN DD-ENDOPEPTIDASE MEPH-RELATED"/>
    <property type="match status" value="1"/>
</dbReference>
<dbReference type="GO" id="GO:0006508">
    <property type="term" value="P:proteolysis"/>
    <property type="evidence" value="ECO:0007669"/>
    <property type="project" value="UniProtKB-KW"/>
</dbReference>
<reference evidence="9" key="1">
    <citation type="submission" date="2017-04" db="EMBL/GenBank/DDBJ databases">
        <title>Function of individual gut microbiota members based on whole genome sequencing of pure cultures obtained from chicken caecum.</title>
        <authorList>
            <person name="Medvecky M."/>
            <person name="Cejkova D."/>
            <person name="Polansky O."/>
            <person name="Karasova D."/>
            <person name="Kubasova T."/>
            <person name="Cizek A."/>
            <person name="Rychlik I."/>
        </authorList>
    </citation>
    <scope>NUCLEOTIDE SEQUENCE [LARGE SCALE GENOMIC DNA]</scope>
    <source>
        <strain evidence="9">An75</strain>
    </source>
</reference>
<dbReference type="PANTHER" id="PTHR47053">
    <property type="entry name" value="MUREIN DD-ENDOPEPTIDASE MEPH-RELATED"/>
    <property type="match status" value="1"/>
</dbReference>
<dbReference type="GO" id="GO:0008234">
    <property type="term" value="F:cysteine-type peptidase activity"/>
    <property type="evidence" value="ECO:0007669"/>
    <property type="project" value="UniProtKB-KW"/>
</dbReference>
<evidence type="ECO:0000256" key="1">
    <source>
        <dbReference type="ARBA" id="ARBA00007074"/>
    </source>
</evidence>
<evidence type="ECO:0000256" key="2">
    <source>
        <dbReference type="ARBA" id="ARBA00022670"/>
    </source>
</evidence>
<evidence type="ECO:0000259" key="7">
    <source>
        <dbReference type="PROSITE" id="PS51935"/>
    </source>
</evidence>
<feature type="domain" description="NlpC/P60" evidence="7">
    <location>
        <begin position="255"/>
        <end position="380"/>
    </location>
</feature>
<dbReference type="Gene3D" id="2.30.30.40">
    <property type="entry name" value="SH3 Domains"/>
    <property type="match status" value="3"/>
</dbReference>
<evidence type="ECO:0008006" key="10">
    <source>
        <dbReference type="Google" id="ProtNLM"/>
    </source>
</evidence>